<dbReference type="GO" id="GO:0006596">
    <property type="term" value="P:polyamine biosynthetic process"/>
    <property type="evidence" value="ECO:0007669"/>
    <property type="project" value="UniProtKB-KW"/>
</dbReference>
<evidence type="ECO:0000313" key="3">
    <source>
        <dbReference type="EMBL" id="TGN39573.1"/>
    </source>
</evidence>
<keyword evidence="3" id="KW-0808">Transferase</keyword>
<dbReference type="PANTHER" id="PTHR43317:SF1">
    <property type="entry name" value="THERMOSPERMINE SYNTHASE ACAULIS5"/>
    <property type="match status" value="1"/>
</dbReference>
<dbReference type="SUPFAM" id="SSF53335">
    <property type="entry name" value="S-adenosyl-L-methionine-dependent methyltransferases"/>
    <property type="match status" value="1"/>
</dbReference>
<keyword evidence="1" id="KW-0620">Polyamine biosynthesis</keyword>
<name>A0A4Z1C0Y0_9GAMM</name>
<gene>
    <name evidence="3" type="ORF">E5Q11_12185</name>
</gene>
<proteinExistence type="predicted"/>
<dbReference type="InterPro" id="IPR041698">
    <property type="entry name" value="Methyltransf_25"/>
</dbReference>
<dbReference type="GO" id="GO:0008168">
    <property type="term" value="F:methyltransferase activity"/>
    <property type="evidence" value="ECO:0007669"/>
    <property type="project" value="UniProtKB-KW"/>
</dbReference>
<reference evidence="3 4" key="1">
    <citation type="submission" date="2019-04" db="EMBL/GenBank/DDBJ databases">
        <authorList>
            <person name="Park S."/>
            <person name="Yoon J.-H."/>
        </authorList>
    </citation>
    <scope>NUCLEOTIDE SEQUENCE [LARGE SCALE GENOMIC DNA]</scope>
    <source>
        <strain evidence="3 4">HJM-18</strain>
    </source>
</reference>
<keyword evidence="4" id="KW-1185">Reference proteome</keyword>
<dbReference type="Gene3D" id="3.40.50.150">
    <property type="entry name" value="Vaccinia Virus protein VP39"/>
    <property type="match status" value="1"/>
</dbReference>
<protein>
    <submittedName>
        <fullName evidence="3">Methyltransferase domain-containing protein</fullName>
    </submittedName>
</protein>
<accession>A0A4Z1C0Y0</accession>
<sequence>MALKGNIIHFARDDLGGILVIDYRKHRVMTFDSVFEQSKIARRHPHLPVHEYNRAMLLPVAFARPAHATILGLGGGVMANALLHLLPECRVHAVELREAVVDVAREYFYLSESPRLSITVEDARNAIETLPDGQTDLILADMYNAERMSPTQVQREFIKQCSRVLSDRGWIALNYHRTPDLNGVFFRQLQGEFAVVLAFKSKTNNTVIYGSKQTIELPANKDPRLTELENTLPIDWRRLMARVIRLG</sequence>
<comment type="caution">
    <text evidence="3">The sequence shown here is derived from an EMBL/GenBank/DDBJ whole genome shotgun (WGS) entry which is preliminary data.</text>
</comment>
<dbReference type="GO" id="GO:0032259">
    <property type="term" value="P:methylation"/>
    <property type="evidence" value="ECO:0007669"/>
    <property type="project" value="UniProtKB-KW"/>
</dbReference>
<evidence type="ECO:0000313" key="4">
    <source>
        <dbReference type="Proteomes" id="UP000298325"/>
    </source>
</evidence>
<organism evidence="3 4">
    <name type="scientific">Marinobacter confluentis</name>
    <dbReference type="NCBI Taxonomy" id="1697557"/>
    <lineage>
        <taxon>Bacteria</taxon>
        <taxon>Pseudomonadati</taxon>
        <taxon>Pseudomonadota</taxon>
        <taxon>Gammaproteobacteria</taxon>
        <taxon>Pseudomonadales</taxon>
        <taxon>Marinobacteraceae</taxon>
        <taxon>Marinobacter</taxon>
    </lineage>
</organism>
<dbReference type="Pfam" id="PF13649">
    <property type="entry name" value="Methyltransf_25"/>
    <property type="match status" value="1"/>
</dbReference>
<dbReference type="AlphaFoldDB" id="A0A4Z1C0Y0"/>
<keyword evidence="3" id="KW-0489">Methyltransferase</keyword>
<dbReference type="OrthoDB" id="9761985at2"/>
<evidence type="ECO:0000256" key="1">
    <source>
        <dbReference type="ARBA" id="ARBA00023115"/>
    </source>
</evidence>
<dbReference type="PANTHER" id="PTHR43317">
    <property type="entry name" value="THERMOSPERMINE SYNTHASE ACAULIS5"/>
    <property type="match status" value="1"/>
</dbReference>
<evidence type="ECO:0000259" key="2">
    <source>
        <dbReference type="Pfam" id="PF13649"/>
    </source>
</evidence>
<dbReference type="Proteomes" id="UP000298325">
    <property type="component" value="Unassembled WGS sequence"/>
</dbReference>
<dbReference type="InterPro" id="IPR029063">
    <property type="entry name" value="SAM-dependent_MTases_sf"/>
</dbReference>
<dbReference type="NCBIfam" id="NF037959">
    <property type="entry name" value="MFS_SpdSyn"/>
    <property type="match status" value="1"/>
</dbReference>
<feature type="domain" description="Methyltransferase" evidence="2">
    <location>
        <begin position="71"/>
        <end position="169"/>
    </location>
</feature>
<dbReference type="EMBL" id="SRPF01000003">
    <property type="protein sequence ID" value="TGN39573.1"/>
    <property type="molecule type" value="Genomic_DNA"/>
</dbReference>
<dbReference type="CDD" id="cd02440">
    <property type="entry name" value="AdoMet_MTases"/>
    <property type="match status" value="1"/>
</dbReference>